<dbReference type="Gene3D" id="1.10.357.10">
    <property type="entry name" value="Tetracycline Repressor, domain 2"/>
    <property type="match status" value="1"/>
</dbReference>
<evidence type="ECO:0000313" key="6">
    <source>
        <dbReference type="EMBL" id="BBY67397.1"/>
    </source>
</evidence>
<dbReference type="Pfam" id="PF00440">
    <property type="entry name" value="TetR_N"/>
    <property type="match status" value="1"/>
</dbReference>
<dbReference type="PROSITE" id="PS50977">
    <property type="entry name" value="HTH_TETR_2"/>
    <property type="match status" value="1"/>
</dbReference>
<evidence type="ECO:0000313" key="7">
    <source>
        <dbReference type="Proteomes" id="UP000467148"/>
    </source>
</evidence>
<keyword evidence="1" id="KW-0805">Transcription regulation</keyword>
<dbReference type="GO" id="GO:0000976">
    <property type="term" value="F:transcription cis-regulatory region binding"/>
    <property type="evidence" value="ECO:0007669"/>
    <property type="project" value="TreeGrafter"/>
</dbReference>
<dbReference type="KEGG" id="mhev:MHEL_56400"/>
<dbReference type="PANTHER" id="PTHR30055:SF234">
    <property type="entry name" value="HTH-TYPE TRANSCRIPTIONAL REGULATOR BETI"/>
    <property type="match status" value="1"/>
</dbReference>
<feature type="DNA-binding region" description="H-T-H motif" evidence="4">
    <location>
        <begin position="33"/>
        <end position="52"/>
    </location>
</feature>
<dbReference type="GO" id="GO:0003700">
    <property type="term" value="F:DNA-binding transcription factor activity"/>
    <property type="evidence" value="ECO:0007669"/>
    <property type="project" value="TreeGrafter"/>
</dbReference>
<accession>A0A7I7TDY6</accession>
<keyword evidence="7" id="KW-1185">Reference proteome</keyword>
<protein>
    <submittedName>
        <fullName evidence="6">TetR family transcriptional regulator</fullName>
    </submittedName>
</protein>
<sequence length="211" mass="23117">MARRRDRGGAKTRAHIAAVATELFLEHGFDDVTIAEVAATAGVSKVTVFSHFQHKEDLLLDRLPDITDLIRCAVHERADQISVVEAFRQIALDLAEQEHVLSGLAGDIEPFMRTVIDSPALVSRLRAFQFEVEAELAATLRDDAQFTGDCALTAALLVAAYRTIAVQTVRRRLAGHDIADIAYAHRQQLETAFDMLAACLSADNRPSSATH</sequence>
<keyword evidence="3" id="KW-0804">Transcription</keyword>
<dbReference type="EMBL" id="AP022596">
    <property type="protein sequence ID" value="BBY67397.1"/>
    <property type="molecule type" value="Genomic_DNA"/>
</dbReference>
<evidence type="ECO:0000259" key="5">
    <source>
        <dbReference type="PROSITE" id="PS50977"/>
    </source>
</evidence>
<dbReference type="SUPFAM" id="SSF46689">
    <property type="entry name" value="Homeodomain-like"/>
    <property type="match status" value="1"/>
</dbReference>
<organism evidence="6 7">
    <name type="scientific">Mycolicibacterium helvum</name>
    <dbReference type="NCBI Taxonomy" id="1534349"/>
    <lineage>
        <taxon>Bacteria</taxon>
        <taxon>Bacillati</taxon>
        <taxon>Actinomycetota</taxon>
        <taxon>Actinomycetes</taxon>
        <taxon>Mycobacteriales</taxon>
        <taxon>Mycobacteriaceae</taxon>
        <taxon>Mycolicibacterium</taxon>
    </lineage>
</organism>
<dbReference type="InterPro" id="IPR009057">
    <property type="entry name" value="Homeodomain-like_sf"/>
</dbReference>
<dbReference type="PRINTS" id="PR00455">
    <property type="entry name" value="HTHTETR"/>
</dbReference>
<reference evidence="6 7" key="1">
    <citation type="journal article" date="2019" name="Emerg. Microbes Infect.">
        <title>Comprehensive subspecies identification of 175 nontuberculous mycobacteria species based on 7547 genomic profiles.</title>
        <authorList>
            <person name="Matsumoto Y."/>
            <person name="Kinjo T."/>
            <person name="Motooka D."/>
            <person name="Nabeya D."/>
            <person name="Jung N."/>
            <person name="Uechi K."/>
            <person name="Horii T."/>
            <person name="Iida T."/>
            <person name="Fujita J."/>
            <person name="Nakamura S."/>
        </authorList>
    </citation>
    <scope>NUCLEOTIDE SEQUENCE [LARGE SCALE GENOMIC DNA]</scope>
    <source>
        <strain evidence="6 7">JCM 30396</strain>
    </source>
</reference>
<dbReference type="Gene3D" id="1.10.10.60">
    <property type="entry name" value="Homeodomain-like"/>
    <property type="match status" value="1"/>
</dbReference>
<evidence type="ECO:0000256" key="4">
    <source>
        <dbReference type="PROSITE-ProRule" id="PRU00335"/>
    </source>
</evidence>
<evidence type="ECO:0000256" key="2">
    <source>
        <dbReference type="ARBA" id="ARBA00023125"/>
    </source>
</evidence>
<proteinExistence type="predicted"/>
<dbReference type="PANTHER" id="PTHR30055">
    <property type="entry name" value="HTH-TYPE TRANSCRIPTIONAL REGULATOR RUTR"/>
    <property type="match status" value="1"/>
</dbReference>
<feature type="domain" description="HTH tetR-type" evidence="5">
    <location>
        <begin position="10"/>
        <end position="70"/>
    </location>
</feature>
<evidence type="ECO:0000256" key="3">
    <source>
        <dbReference type="ARBA" id="ARBA00023163"/>
    </source>
</evidence>
<dbReference type="Proteomes" id="UP000467148">
    <property type="component" value="Chromosome"/>
</dbReference>
<dbReference type="InterPro" id="IPR050109">
    <property type="entry name" value="HTH-type_TetR-like_transc_reg"/>
</dbReference>
<dbReference type="InterPro" id="IPR001647">
    <property type="entry name" value="HTH_TetR"/>
</dbReference>
<gene>
    <name evidence="6" type="ORF">MHEL_56400</name>
</gene>
<dbReference type="AlphaFoldDB" id="A0A7I7TDY6"/>
<keyword evidence="2 4" id="KW-0238">DNA-binding</keyword>
<evidence type="ECO:0000256" key="1">
    <source>
        <dbReference type="ARBA" id="ARBA00023015"/>
    </source>
</evidence>
<name>A0A7I7TDY6_9MYCO</name>